<feature type="binding site" evidence="11">
    <location>
        <position position="7"/>
    </location>
    <ligand>
        <name>Zn(2+)</name>
        <dbReference type="ChEBI" id="CHEBI:29105"/>
    </ligand>
</feature>
<accession>A0A6J1M1X0</accession>
<evidence type="ECO:0000256" key="8">
    <source>
        <dbReference type="ARBA" id="ARBA00023163"/>
    </source>
</evidence>
<dbReference type="SMART" id="SM00355">
    <property type="entry name" value="ZnF_C2H2"/>
    <property type="match status" value="5"/>
</dbReference>
<dbReference type="GeneID" id="111599256"/>
<keyword evidence="4 10" id="KW-0863">Zinc-finger</keyword>
<feature type="binding site" evidence="11">
    <location>
        <position position="53"/>
    </location>
    <ligand>
        <name>Zn(2+)</name>
        <dbReference type="ChEBI" id="CHEBI:29105"/>
    </ligand>
</feature>
<dbReference type="PROSITE" id="PS51915">
    <property type="entry name" value="ZAD"/>
    <property type="match status" value="1"/>
</dbReference>
<feature type="domain" description="C2H2-type" evidence="13">
    <location>
        <begin position="281"/>
        <end position="308"/>
    </location>
</feature>
<evidence type="ECO:0000256" key="1">
    <source>
        <dbReference type="ARBA" id="ARBA00004123"/>
    </source>
</evidence>
<gene>
    <name evidence="16" type="primary">LOC111599256</name>
</gene>
<dbReference type="SMART" id="SM00868">
    <property type="entry name" value="zf-AD"/>
    <property type="match status" value="1"/>
</dbReference>
<evidence type="ECO:0000256" key="7">
    <source>
        <dbReference type="ARBA" id="ARBA00023125"/>
    </source>
</evidence>
<feature type="binding site" evidence="11">
    <location>
        <position position="56"/>
    </location>
    <ligand>
        <name>Zn(2+)</name>
        <dbReference type="ChEBI" id="CHEBI:29105"/>
    </ligand>
</feature>
<dbReference type="AlphaFoldDB" id="A0A6J1M1X0"/>
<evidence type="ECO:0000256" key="11">
    <source>
        <dbReference type="PROSITE-ProRule" id="PRU01263"/>
    </source>
</evidence>
<dbReference type="RefSeq" id="XP_023170624.2">
    <property type="nucleotide sequence ID" value="XM_023314856.2"/>
</dbReference>
<dbReference type="PROSITE" id="PS00028">
    <property type="entry name" value="ZINC_FINGER_C2H2_1"/>
    <property type="match status" value="4"/>
</dbReference>
<dbReference type="GO" id="GO:0005634">
    <property type="term" value="C:nucleus"/>
    <property type="evidence" value="ECO:0007669"/>
    <property type="project" value="UniProtKB-SubCell"/>
</dbReference>
<feature type="compositionally biased region" description="Basic and acidic residues" evidence="12">
    <location>
        <begin position="152"/>
        <end position="162"/>
    </location>
</feature>
<protein>
    <submittedName>
        <fullName evidence="16">Zinc finger protein 425-like</fullName>
    </submittedName>
</protein>
<feature type="domain" description="C2H2-type" evidence="13">
    <location>
        <begin position="253"/>
        <end position="280"/>
    </location>
</feature>
<keyword evidence="5 11" id="KW-0862">Zinc</keyword>
<evidence type="ECO:0000256" key="10">
    <source>
        <dbReference type="PROSITE-ProRule" id="PRU00042"/>
    </source>
</evidence>
<dbReference type="PROSITE" id="PS50157">
    <property type="entry name" value="ZINC_FINGER_C2H2_2"/>
    <property type="match status" value="5"/>
</dbReference>
<evidence type="ECO:0000256" key="5">
    <source>
        <dbReference type="ARBA" id="ARBA00022833"/>
    </source>
</evidence>
<dbReference type="GO" id="GO:0010468">
    <property type="term" value="P:regulation of gene expression"/>
    <property type="evidence" value="ECO:0007669"/>
    <property type="project" value="TreeGrafter"/>
</dbReference>
<dbReference type="Gene3D" id="3.30.160.60">
    <property type="entry name" value="Classic Zinc Finger"/>
    <property type="match status" value="5"/>
</dbReference>
<dbReference type="PANTHER" id="PTHR16515">
    <property type="entry name" value="PR DOMAIN ZINC FINGER PROTEIN"/>
    <property type="match status" value="1"/>
</dbReference>
<evidence type="ECO:0000313" key="16">
    <source>
        <dbReference type="RefSeq" id="XP_023170624.2"/>
    </source>
</evidence>
<dbReference type="OMA" id="CGLNAQI"/>
<keyword evidence="2 11" id="KW-0479">Metal-binding</keyword>
<dbReference type="OrthoDB" id="6077919at2759"/>
<dbReference type="InterPro" id="IPR050331">
    <property type="entry name" value="Zinc_finger"/>
</dbReference>
<dbReference type="FunFam" id="3.30.160.60:FF:000202">
    <property type="entry name" value="Zinc finger protein 574"/>
    <property type="match status" value="1"/>
</dbReference>
<dbReference type="FunFam" id="3.30.160.60:FF:000624">
    <property type="entry name" value="zinc finger protein 697"/>
    <property type="match status" value="1"/>
</dbReference>
<dbReference type="Proteomes" id="UP000504633">
    <property type="component" value="Unplaced"/>
</dbReference>
<feature type="compositionally biased region" description="Basic residues" evidence="12">
    <location>
        <begin position="163"/>
        <end position="176"/>
    </location>
</feature>
<feature type="domain" description="ZAD" evidence="14">
    <location>
        <begin position="2"/>
        <end position="80"/>
    </location>
</feature>
<keyword evidence="3" id="KW-0677">Repeat</keyword>
<keyword evidence="15" id="KW-1185">Reference proteome</keyword>
<dbReference type="SUPFAM" id="SSF57667">
    <property type="entry name" value="beta-beta-alpha zinc fingers"/>
    <property type="match status" value="3"/>
</dbReference>
<feature type="region of interest" description="Disordered" evidence="12">
    <location>
        <begin position="152"/>
        <end position="176"/>
    </location>
</feature>
<organism evidence="15 16">
    <name type="scientific">Drosophila hydei</name>
    <name type="common">Fruit fly</name>
    <dbReference type="NCBI Taxonomy" id="7224"/>
    <lineage>
        <taxon>Eukaryota</taxon>
        <taxon>Metazoa</taxon>
        <taxon>Ecdysozoa</taxon>
        <taxon>Arthropoda</taxon>
        <taxon>Hexapoda</taxon>
        <taxon>Insecta</taxon>
        <taxon>Pterygota</taxon>
        <taxon>Neoptera</taxon>
        <taxon>Endopterygota</taxon>
        <taxon>Diptera</taxon>
        <taxon>Brachycera</taxon>
        <taxon>Muscomorpha</taxon>
        <taxon>Ephydroidea</taxon>
        <taxon>Drosophilidae</taxon>
        <taxon>Drosophila</taxon>
    </lineage>
</organism>
<evidence type="ECO:0000259" key="14">
    <source>
        <dbReference type="PROSITE" id="PS51915"/>
    </source>
</evidence>
<dbReference type="InterPro" id="IPR012934">
    <property type="entry name" value="Znf_AD"/>
</dbReference>
<keyword evidence="7" id="KW-0238">DNA-binding</keyword>
<name>A0A6J1M1X0_DROHY</name>
<dbReference type="PANTHER" id="PTHR16515:SF49">
    <property type="entry name" value="GASTRULA ZINC FINGER PROTEIN XLCGF49.1-LIKE-RELATED"/>
    <property type="match status" value="1"/>
</dbReference>
<dbReference type="GO" id="GO:0008270">
    <property type="term" value="F:zinc ion binding"/>
    <property type="evidence" value="ECO:0007669"/>
    <property type="project" value="UniProtKB-UniRule"/>
</dbReference>
<dbReference type="GO" id="GO:0003677">
    <property type="term" value="F:DNA binding"/>
    <property type="evidence" value="ECO:0007669"/>
    <property type="project" value="UniProtKB-KW"/>
</dbReference>
<keyword evidence="6" id="KW-0805">Transcription regulation</keyword>
<dbReference type="SUPFAM" id="SSF57716">
    <property type="entry name" value="Glucocorticoid receptor-like (DNA-binding domain)"/>
    <property type="match status" value="1"/>
</dbReference>
<dbReference type="InterPro" id="IPR036236">
    <property type="entry name" value="Znf_C2H2_sf"/>
</dbReference>
<reference evidence="16" key="1">
    <citation type="submission" date="2025-08" db="UniProtKB">
        <authorList>
            <consortium name="RefSeq"/>
        </authorList>
    </citation>
    <scope>IDENTIFICATION</scope>
    <source>
        <strain evidence="16">15085-1641.00</strain>
        <tissue evidence="16">Whole body</tissue>
    </source>
</reference>
<evidence type="ECO:0000256" key="4">
    <source>
        <dbReference type="ARBA" id="ARBA00022771"/>
    </source>
</evidence>
<proteinExistence type="predicted"/>
<evidence type="ECO:0000256" key="12">
    <source>
        <dbReference type="SAM" id="MobiDB-lite"/>
    </source>
</evidence>
<keyword evidence="8" id="KW-0804">Transcription</keyword>
<dbReference type="KEGG" id="dhe:111599256"/>
<feature type="domain" description="C2H2-type" evidence="13">
    <location>
        <begin position="309"/>
        <end position="330"/>
    </location>
</feature>
<dbReference type="GO" id="GO:0032502">
    <property type="term" value="P:developmental process"/>
    <property type="evidence" value="ECO:0007669"/>
    <property type="project" value="UniProtKB-ARBA"/>
</dbReference>
<dbReference type="Pfam" id="PF07776">
    <property type="entry name" value="zf-AD"/>
    <property type="match status" value="1"/>
</dbReference>
<keyword evidence="9" id="KW-0539">Nucleus</keyword>
<evidence type="ECO:0000256" key="2">
    <source>
        <dbReference type="ARBA" id="ARBA00022723"/>
    </source>
</evidence>
<evidence type="ECO:0000256" key="3">
    <source>
        <dbReference type="ARBA" id="ARBA00022737"/>
    </source>
</evidence>
<feature type="binding site" evidence="11">
    <location>
        <position position="4"/>
    </location>
    <ligand>
        <name>Zn(2+)</name>
        <dbReference type="ChEBI" id="CHEBI:29105"/>
    </ligand>
</feature>
<feature type="domain" description="C2H2-type" evidence="13">
    <location>
        <begin position="225"/>
        <end position="252"/>
    </location>
</feature>
<feature type="domain" description="C2H2-type" evidence="13">
    <location>
        <begin position="197"/>
        <end position="224"/>
    </location>
</feature>
<evidence type="ECO:0000259" key="13">
    <source>
        <dbReference type="PROSITE" id="PS50157"/>
    </source>
</evidence>
<evidence type="ECO:0000313" key="15">
    <source>
        <dbReference type="Proteomes" id="UP000504633"/>
    </source>
</evidence>
<evidence type="ECO:0000256" key="6">
    <source>
        <dbReference type="ARBA" id="ARBA00023015"/>
    </source>
</evidence>
<dbReference type="InterPro" id="IPR013087">
    <property type="entry name" value="Znf_C2H2_type"/>
</dbReference>
<comment type="subcellular location">
    <subcellularLocation>
        <location evidence="1">Nucleus</location>
    </subcellularLocation>
</comment>
<sequence length="343" mass="40608">MDVCRACMSSSHTLVDIFCDRPLADYEFSLAEMLNELVDFKVDRDDKLPQRICVTCGLNAQIAFKFKRRFQLSHQLLCMKVMEKPEDVAVLDTETTDEVKENIKDFESKSDLKHKRKLHKKQRTRCEKLIKERSLNDCKDVKDYANDLDQAERSTLDDAEPRKAHRYPLRQSRRKPALNYNEKLANPVELRSRLRKFKCDQCTKSFTSSQNLKRHQISHDGKRNYKCLHCPKTYHKQSKLQRHIKSHSQDHRHLCGQCSRAFNCRSDLIIHIQTHSEARPFVCPYCQFAFKSYFHLYRHLRNHLGQRPFKCEACNKSFTTKWNLKSHMNTPNRCAAQKKLNLM</sequence>
<dbReference type="Gene3D" id="3.40.1800.20">
    <property type="match status" value="1"/>
</dbReference>
<dbReference type="Pfam" id="PF00096">
    <property type="entry name" value="zf-C2H2"/>
    <property type="match status" value="4"/>
</dbReference>
<evidence type="ECO:0000256" key="9">
    <source>
        <dbReference type="ARBA" id="ARBA00023242"/>
    </source>
</evidence>